<feature type="domain" description="DNA topoisomerase I catalytic core eukaryotic-type" evidence="7">
    <location>
        <begin position="82"/>
        <end position="287"/>
    </location>
</feature>
<evidence type="ECO:0000256" key="6">
    <source>
        <dbReference type="ARBA" id="ARBA00023235"/>
    </source>
</evidence>
<dbReference type="InterPro" id="IPR049331">
    <property type="entry name" value="Top1B_N_bact"/>
</dbReference>
<dbReference type="EMBL" id="JBHSGF010000009">
    <property type="protein sequence ID" value="MFC4556208.1"/>
    <property type="molecule type" value="Genomic_DNA"/>
</dbReference>
<evidence type="ECO:0000256" key="2">
    <source>
        <dbReference type="ARBA" id="ARBA00006645"/>
    </source>
</evidence>
<dbReference type="InterPro" id="IPR014711">
    <property type="entry name" value="TopoI_cat_a-hlx-sub_euk"/>
</dbReference>
<sequence>MRLRRVRVDSPGLTRRRAGKGFVYLDADGARVTDPEVLSRCKALVIPPAWREVWISPAPNGHIQAVGMDDAGRKQYLYHPAWRERRDRAKHSHVLEVARALPAARERTAVDLARTGMPRDKALAVAFRLLDRGFFRVGGETYAERNGSFGLATIRKDHVRLRRDGSVVFDYLAKSGQRRQLVLEDPDLRAPVAMLRRRRGGGEELLAYRRRGEWVDITSADINAHVKELLGADASAKDFRTWHGTVLAALALARADDVATSRKRQRAVRAAVVEVSEHLGNTPTVCRASYIDPKVIDLFDRGQAVPRELAERAAGPAPLPDDERAEVEEAVLDLLA</sequence>
<evidence type="ECO:0000256" key="1">
    <source>
        <dbReference type="ARBA" id="ARBA00000213"/>
    </source>
</evidence>
<protein>
    <recommendedName>
        <fullName evidence="3">DNA topoisomerase</fullName>
        <ecNumber evidence="3">5.6.2.1</ecNumber>
    </recommendedName>
</protein>
<comment type="caution">
    <text evidence="9">The sequence shown here is derived from an EMBL/GenBank/DDBJ whole genome shotgun (WGS) entry which is preliminary data.</text>
</comment>
<dbReference type="InterPro" id="IPR013500">
    <property type="entry name" value="TopoI_cat_euk"/>
</dbReference>
<dbReference type="InterPro" id="IPR035447">
    <property type="entry name" value="DNA_topo_I_N_sf"/>
</dbReference>
<evidence type="ECO:0000313" key="9">
    <source>
        <dbReference type="EMBL" id="MFC4556208.1"/>
    </source>
</evidence>
<keyword evidence="6" id="KW-0413">Isomerase</keyword>
<dbReference type="Pfam" id="PF01028">
    <property type="entry name" value="Topoisom_I"/>
    <property type="match status" value="1"/>
</dbReference>
<dbReference type="PROSITE" id="PS52038">
    <property type="entry name" value="TOPO_IB_2"/>
    <property type="match status" value="1"/>
</dbReference>
<feature type="domain" description="DNA topoisomerase IB N-terminal" evidence="8">
    <location>
        <begin position="21"/>
        <end position="69"/>
    </location>
</feature>
<evidence type="ECO:0000313" key="10">
    <source>
        <dbReference type="Proteomes" id="UP001595955"/>
    </source>
</evidence>
<dbReference type="Gene3D" id="3.30.66.10">
    <property type="entry name" value="DNA topoisomerase I domain"/>
    <property type="match status" value="1"/>
</dbReference>
<proteinExistence type="inferred from homology"/>
<dbReference type="EC" id="5.6.2.1" evidence="3"/>
<dbReference type="Gene3D" id="1.10.132.120">
    <property type="match status" value="1"/>
</dbReference>
<evidence type="ECO:0000256" key="3">
    <source>
        <dbReference type="ARBA" id="ARBA00012891"/>
    </source>
</evidence>
<keyword evidence="10" id="KW-1185">Reference proteome</keyword>
<dbReference type="SUPFAM" id="SSF56349">
    <property type="entry name" value="DNA breaking-rejoining enzymes"/>
    <property type="match status" value="1"/>
</dbReference>
<comment type="catalytic activity">
    <reaction evidence="1">
        <text>ATP-independent breakage of single-stranded DNA, followed by passage and rejoining.</text>
        <dbReference type="EC" id="5.6.2.1"/>
    </reaction>
</comment>
<dbReference type="InterPro" id="IPR011010">
    <property type="entry name" value="DNA_brk_join_enz"/>
</dbReference>
<accession>A0ABV9DDK1</accession>
<reference evidence="10" key="1">
    <citation type="journal article" date="2019" name="Int. J. Syst. Evol. Microbiol.">
        <title>The Global Catalogue of Microorganisms (GCM) 10K type strain sequencing project: providing services to taxonomists for standard genome sequencing and annotation.</title>
        <authorList>
            <consortium name="The Broad Institute Genomics Platform"/>
            <consortium name="The Broad Institute Genome Sequencing Center for Infectious Disease"/>
            <person name="Wu L."/>
            <person name="Ma J."/>
        </authorList>
    </citation>
    <scope>NUCLEOTIDE SEQUENCE [LARGE SCALE GENOMIC DNA]</scope>
    <source>
        <strain evidence="10">JCM 3369</strain>
    </source>
</reference>
<evidence type="ECO:0000259" key="7">
    <source>
        <dbReference type="Pfam" id="PF01028"/>
    </source>
</evidence>
<organism evidence="9 10">
    <name type="scientific">Georgenia faecalis</name>
    <dbReference type="NCBI Taxonomy" id="2483799"/>
    <lineage>
        <taxon>Bacteria</taxon>
        <taxon>Bacillati</taxon>
        <taxon>Actinomycetota</taxon>
        <taxon>Actinomycetes</taxon>
        <taxon>Micrococcales</taxon>
        <taxon>Bogoriellaceae</taxon>
        <taxon>Georgenia</taxon>
    </lineage>
</organism>
<dbReference type="Proteomes" id="UP001595955">
    <property type="component" value="Unassembled WGS sequence"/>
</dbReference>
<dbReference type="Gene3D" id="3.90.15.10">
    <property type="entry name" value="Topoisomerase I, Chain A, domain 3"/>
    <property type="match status" value="1"/>
</dbReference>
<comment type="similarity">
    <text evidence="2">Belongs to the type IB topoisomerase family.</text>
</comment>
<evidence type="ECO:0000256" key="5">
    <source>
        <dbReference type="ARBA" id="ARBA00023125"/>
    </source>
</evidence>
<dbReference type="SUPFAM" id="SSF55869">
    <property type="entry name" value="DNA topoisomerase I domain"/>
    <property type="match status" value="1"/>
</dbReference>
<gene>
    <name evidence="9" type="ORF">ACFO3F_13200</name>
</gene>
<keyword evidence="4" id="KW-0799">Topoisomerase</keyword>
<evidence type="ECO:0000259" key="8">
    <source>
        <dbReference type="Pfam" id="PF21338"/>
    </source>
</evidence>
<evidence type="ECO:0000256" key="4">
    <source>
        <dbReference type="ARBA" id="ARBA00023029"/>
    </source>
</evidence>
<dbReference type="PRINTS" id="PR00416">
    <property type="entry name" value="EUTPISMRASEI"/>
</dbReference>
<name>A0ABV9DDK1_9MICO</name>
<dbReference type="RefSeq" id="WP_122824643.1">
    <property type="nucleotide sequence ID" value="NZ_CP033325.1"/>
</dbReference>
<dbReference type="Pfam" id="PF21338">
    <property type="entry name" value="Top1B_N_bact"/>
    <property type="match status" value="1"/>
</dbReference>
<dbReference type="InterPro" id="IPR001631">
    <property type="entry name" value="TopoI"/>
</dbReference>
<keyword evidence="5" id="KW-0238">DNA-binding</keyword>